<evidence type="ECO:0000259" key="4">
    <source>
        <dbReference type="SMART" id="SM01007"/>
    </source>
</evidence>
<dbReference type="InterPro" id="IPR036409">
    <property type="entry name" value="Aldolase_II/adducin_N_sf"/>
</dbReference>
<reference evidence="5 6" key="1">
    <citation type="submission" date="2016-10" db="EMBL/GenBank/DDBJ databases">
        <authorList>
            <person name="de Groot N.N."/>
        </authorList>
    </citation>
    <scope>NUCLEOTIDE SEQUENCE [LARGE SCALE GENOMIC DNA]</scope>
    <source>
        <strain evidence="5 6">GAS232</strain>
    </source>
</reference>
<name>A0A1G7Q6W0_9BACT</name>
<keyword evidence="2" id="KW-0560">Oxidoreductase</keyword>
<dbReference type="AlphaFoldDB" id="A0A1G7Q6W0"/>
<evidence type="ECO:0000313" key="6">
    <source>
        <dbReference type="Proteomes" id="UP000182427"/>
    </source>
</evidence>
<accession>A0A1G7Q6W0</accession>
<dbReference type="SMART" id="SM00822">
    <property type="entry name" value="PKS_KR"/>
    <property type="match status" value="1"/>
</dbReference>
<proteinExistence type="inferred from homology"/>
<dbReference type="SUPFAM" id="SSF53639">
    <property type="entry name" value="AraD/HMP-PK domain-like"/>
    <property type="match status" value="1"/>
</dbReference>
<feature type="domain" description="Class II aldolase/adducin N-terminal" evidence="4">
    <location>
        <begin position="27"/>
        <end position="232"/>
    </location>
</feature>
<organism evidence="5 6">
    <name type="scientific">Terriglobus roseus</name>
    <dbReference type="NCBI Taxonomy" id="392734"/>
    <lineage>
        <taxon>Bacteria</taxon>
        <taxon>Pseudomonadati</taxon>
        <taxon>Acidobacteriota</taxon>
        <taxon>Terriglobia</taxon>
        <taxon>Terriglobales</taxon>
        <taxon>Acidobacteriaceae</taxon>
        <taxon>Terriglobus</taxon>
    </lineage>
</organism>
<dbReference type="PANTHER" id="PTHR43669">
    <property type="entry name" value="5-KETO-D-GLUCONATE 5-REDUCTASE"/>
    <property type="match status" value="1"/>
</dbReference>
<dbReference type="PRINTS" id="PR00081">
    <property type="entry name" value="GDHRDH"/>
</dbReference>
<evidence type="ECO:0000256" key="2">
    <source>
        <dbReference type="ARBA" id="ARBA00023002"/>
    </source>
</evidence>
<evidence type="ECO:0000313" key="5">
    <source>
        <dbReference type="EMBL" id="SDF94234.1"/>
    </source>
</evidence>
<dbReference type="SMART" id="SM01007">
    <property type="entry name" value="Aldolase_II"/>
    <property type="match status" value="1"/>
</dbReference>
<dbReference type="PANTHER" id="PTHR43669:SF8">
    <property type="entry name" value="SHORT-CHAIN TYPE DEHYDROGENASE_REDUCTASE-RELATED"/>
    <property type="match status" value="1"/>
</dbReference>
<keyword evidence="6" id="KW-1185">Reference proteome</keyword>
<dbReference type="Pfam" id="PF00106">
    <property type="entry name" value="adh_short"/>
    <property type="match status" value="1"/>
</dbReference>
<dbReference type="InterPro" id="IPR036291">
    <property type="entry name" value="NAD(P)-bd_dom_sf"/>
</dbReference>
<dbReference type="Pfam" id="PF00596">
    <property type="entry name" value="Aldolase_II"/>
    <property type="match status" value="1"/>
</dbReference>
<dbReference type="Gene3D" id="3.40.225.10">
    <property type="entry name" value="Class II aldolase/adducin N-terminal domain"/>
    <property type="match status" value="1"/>
</dbReference>
<evidence type="ECO:0000259" key="3">
    <source>
        <dbReference type="SMART" id="SM00822"/>
    </source>
</evidence>
<comment type="similarity">
    <text evidence="1">Belongs to the short-chain dehydrogenases/reductases (SDR) family.</text>
</comment>
<sequence>MESTAKLKFLEDRWDDAVASKLDPAELLRYRSNLLGSDLRLTNFGGGNTSSKLDEIDPLTGDTVKVLWVKGSGGDLGSIKRAGFATLYLDKLLALVKRYRGVELEDEMVAMYPLCTFNNNPTPASIDTPLHGYLPFPHVDHLHPDWGIALAASANGKEKMEQFNAEFGHKIVWVPWQRPGFELGMMLVKAVADNPGCDGIVLGGHGLFTWGETQRESYLNTVTIIDQIGQFIEAHNLKKGAPAFGGAKHTNHAEREALAAQLMPIIRGGVSQKQRLIGTFSDKEDVLEFVNSEFAKKLAHLGTSCPDHFIRTKIRPMYVEWDVKGGDVEGLKKAIASTLETYRKEYAQYYSNHALPESPKMRDPNPTVVLVPGVGMFSFGKNKAESRITGEFYTNAIHVMGGAGQLGEGKCPPVLPQSGPAADTSAFATEENYVALPPSEAFRIEYWALEEAKIQRQPPEKELSRRIVMVVGGASGIGRETVLLAAQRGAHIVVADLTQEGADKVAAEAQAIGGKEAAIGVTIDIRNREKIREALNKAVAAFGGLDILVNTAAIFPSSPTGAISDAQWGTTLEINVTANWLLGDEANKVFKAQGLQGSSIVLTSSANAVVPKKGSEVYDISKAALSHLVRELAITFSPDVRVNGISPATVVKGSTMFPRDRVKASLAKYNIAFEENDSDDDLRDKLAEFYARRTLTHVPIDPKDNAEAILFIGGPKAPVTSGHLIPVDGGLPEAFLR</sequence>
<protein>
    <submittedName>
        <fullName evidence="5">Rhamnulose-1-phosphate aldolase/alcohol dehydrogenase</fullName>
    </submittedName>
</protein>
<dbReference type="InterPro" id="IPR001303">
    <property type="entry name" value="Aldolase_II/adducin_N"/>
</dbReference>
<dbReference type="EMBL" id="LT629690">
    <property type="protein sequence ID" value="SDF94234.1"/>
    <property type="molecule type" value="Genomic_DNA"/>
</dbReference>
<dbReference type="InterPro" id="IPR002347">
    <property type="entry name" value="SDR_fam"/>
</dbReference>
<evidence type="ECO:0000256" key="1">
    <source>
        <dbReference type="ARBA" id="ARBA00006484"/>
    </source>
</evidence>
<dbReference type="SUPFAM" id="SSF51735">
    <property type="entry name" value="NAD(P)-binding Rossmann-fold domains"/>
    <property type="match status" value="1"/>
</dbReference>
<dbReference type="NCBIfam" id="NF006189">
    <property type="entry name" value="PRK08324.1-3"/>
    <property type="match status" value="1"/>
</dbReference>
<feature type="domain" description="Ketoreductase" evidence="3">
    <location>
        <begin position="466"/>
        <end position="654"/>
    </location>
</feature>
<dbReference type="InterPro" id="IPR057326">
    <property type="entry name" value="KR_dom"/>
</dbReference>
<dbReference type="OrthoDB" id="9774430at2"/>
<dbReference type="Proteomes" id="UP000182427">
    <property type="component" value="Chromosome I"/>
</dbReference>
<dbReference type="RefSeq" id="WP_083346518.1">
    <property type="nucleotide sequence ID" value="NZ_LT629690.1"/>
</dbReference>
<gene>
    <name evidence="5" type="ORF">SAMN05444167_3773</name>
</gene>
<dbReference type="GO" id="GO:0016491">
    <property type="term" value="F:oxidoreductase activity"/>
    <property type="evidence" value="ECO:0007669"/>
    <property type="project" value="UniProtKB-KW"/>
</dbReference>
<dbReference type="Gene3D" id="3.40.50.720">
    <property type="entry name" value="NAD(P)-binding Rossmann-like Domain"/>
    <property type="match status" value="1"/>
</dbReference>